<organism evidence="5 6">
    <name type="scientific">Vespula pensylvanica</name>
    <name type="common">Western yellow jacket</name>
    <name type="synonym">Wasp</name>
    <dbReference type="NCBI Taxonomy" id="30213"/>
    <lineage>
        <taxon>Eukaryota</taxon>
        <taxon>Metazoa</taxon>
        <taxon>Ecdysozoa</taxon>
        <taxon>Arthropoda</taxon>
        <taxon>Hexapoda</taxon>
        <taxon>Insecta</taxon>
        <taxon>Pterygota</taxon>
        <taxon>Neoptera</taxon>
        <taxon>Endopterygota</taxon>
        <taxon>Hymenoptera</taxon>
        <taxon>Apocrita</taxon>
        <taxon>Aculeata</taxon>
        <taxon>Vespoidea</taxon>
        <taxon>Vespidae</taxon>
        <taxon>Vespinae</taxon>
        <taxon>Vespula</taxon>
    </lineage>
</organism>
<dbReference type="AlphaFoldDB" id="A0A834UGN7"/>
<dbReference type="InterPro" id="IPR050271">
    <property type="entry name" value="UDP-glycosyltransferase"/>
</dbReference>
<dbReference type="EMBL" id="JACSDY010000001">
    <property type="protein sequence ID" value="KAF7438499.1"/>
    <property type="molecule type" value="Genomic_DNA"/>
</dbReference>
<keyword evidence="6" id="KW-1185">Reference proteome</keyword>
<gene>
    <name evidence="5" type="ORF">H0235_000890</name>
</gene>
<accession>A0A834UGN7</accession>
<dbReference type="InterPro" id="IPR035595">
    <property type="entry name" value="UDP_glycos_trans_CS"/>
</dbReference>
<keyword evidence="4" id="KW-0472">Membrane</keyword>
<dbReference type="SUPFAM" id="SSF53756">
    <property type="entry name" value="UDP-Glycosyltransferase/glycogen phosphorylase"/>
    <property type="match status" value="1"/>
</dbReference>
<sequence length="628" mass="72829">MMESKKLSTTDRQLVYSRISNFFLFRSSKPPFEVPFLNERFPSSQFHLANNSYTILCIYILSGRGWKDLSTGSNVCADGSLKSSAKMYLRWTNLCFYVFIVSCFICFEVKSEFNVKSPDRKLKILGIFPHPGKSHFFVIQPILEELARRGHELTVISYFPRTNSSKAREPLPNYKEISLIDENYIINEDSIDLSKIRHLPIITLLMELNHLKNRGQISCDNGLSNSKILELLRSNQKFDLIFIENFNTDCFLSIVHKYKVPFVGITTCQIMSWTNNHIGNPDDEANIPSVFGQRRKPMSFFDRTANFLWIHIQNILFDFWYDWYHRVPAEKLFGSHLPRFKDIAKEQSILLVNTHWSLHGSRPLLPNVIEIGGVHLPSSTKPLPQDIAKFLDEAKEGVLYFCLGSMIKTSSMPPDKLQAIVKVLGSIPRKVIWKWETDDFLDKPDNVFISKWLPQFDILNHPNVKAYMGHAGLLGLTEAVYTGVPMVLIPMYGDQYVNAVTAKYRGVSILLEYEEINEDIFRHALDEIFNNTRYRDNIRKLSKAFRDRPASPLETAIWWIEYVGRGNGLAYIRSDAAEHPWYQRHLLDVISFLICLSLLVFYIIYRLISFFNKGTKTRIDKQRSKKKD</sequence>
<evidence type="ECO:0000256" key="1">
    <source>
        <dbReference type="ARBA" id="ARBA00009995"/>
    </source>
</evidence>
<keyword evidence="4" id="KW-0812">Transmembrane</keyword>
<name>A0A834UGN7_VESPE</name>
<dbReference type="FunFam" id="3.40.50.2000:FF:000050">
    <property type="entry name" value="UDP-glucuronosyltransferase"/>
    <property type="match status" value="1"/>
</dbReference>
<evidence type="ECO:0000256" key="2">
    <source>
        <dbReference type="ARBA" id="ARBA00022676"/>
    </source>
</evidence>
<proteinExistence type="inferred from homology"/>
<dbReference type="Gene3D" id="3.40.50.2000">
    <property type="entry name" value="Glycogen Phosphorylase B"/>
    <property type="match status" value="1"/>
</dbReference>
<keyword evidence="2" id="KW-0328">Glycosyltransferase</keyword>
<evidence type="ECO:0000313" key="5">
    <source>
        <dbReference type="EMBL" id="KAF7438499.1"/>
    </source>
</evidence>
<dbReference type="Proteomes" id="UP000600918">
    <property type="component" value="Unassembled WGS sequence"/>
</dbReference>
<keyword evidence="3" id="KW-0808">Transferase</keyword>
<dbReference type="CDD" id="cd03784">
    <property type="entry name" value="GT1_Gtf-like"/>
    <property type="match status" value="1"/>
</dbReference>
<dbReference type="InterPro" id="IPR002213">
    <property type="entry name" value="UDP_glucos_trans"/>
</dbReference>
<comment type="similarity">
    <text evidence="1">Belongs to the UDP-glycosyltransferase family.</text>
</comment>
<dbReference type="PANTHER" id="PTHR48043:SF114">
    <property type="entry name" value="IP04436P-RELATED"/>
    <property type="match status" value="1"/>
</dbReference>
<evidence type="ECO:0008006" key="7">
    <source>
        <dbReference type="Google" id="ProtNLM"/>
    </source>
</evidence>
<dbReference type="PANTHER" id="PTHR48043">
    <property type="entry name" value="EG:EG0003.4 PROTEIN-RELATED"/>
    <property type="match status" value="1"/>
</dbReference>
<keyword evidence="4" id="KW-1133">Transmembrane helix</keyword>
<dbReference type="PROSITE" id="PS00375">
    <property type="entry name" value="UDPGT"/>
    <property type="match status" value="1"/>
</dbReference>
<dbReference type="GO" id="GO:0008194">
    <property type="term" value="F:UDP-glycosyltransferase activity"/>
    <property type="evidence" value="ECO:0007669"/>
    <property type="project" value="InterPro"/>
</dbReference>
<evidence type="ECO:0000256" key="3">
    <source>
        <dbReference type="ARBA" id="ARBA00022679"/>
    </source>
</evidence>
<evidence type="ECO:0000256" key="4">
    <source>
        <dbReference type="SAM" id="Phobius"/>
    </source>
</evidence>
<protein>
    <recommendedName>
        <fullName evidence="7">UDP-glycosyltransferase</fullName>
    </recommendedName>
</protein>
<reference evidence="5" key="1">
    <citation type="journal article" date="2020" name="G3 (Bethesda)">
        <title>High-Quality Assemblies for Three Invasive Social Wasps from the &lt;i&gt;Vespula&lt;/i&gt; Genus.</title>
        <authorList>
            <person name="Harrop T.W.R."/>
            <person name="Guhlin J."/>
            <person name="McLaughlin G.M."/>
            <person name="Permina E."/>
            <person name="Stockwell P."/>
            <person name="Gilligan J."/>
            <person name="Le Lec M.F."/>
            <person name="Gruber M.A.M."/>
            <person name="Quinn O."/>
            <person name="Lovegrove M."/>
            <person name="Duncan E.J."/>
            <person name="Remnant E.J."/>
            <person name="Van Eeckhoven J."/>
            <person name="Graham B."/>
            <person name="Knapp R.A."/>
            <person name="Langford K.W."/>
            <person name="Kronenberg Z."/>
            <person name="Press M.O."/>
            <person name="Eacker S.M."/>
            <person name="Wilson-Rankin E.E."/>
            <person name="Purcell J."/>
            <person name="Lester P.J."/>
            <person name="Dearden P.K."/>
        </authorList>
    </citation>
    <scope>NUCLEOTIDE SEQUENCE</scope>
    <source>
        <strain evidence="5">Volc-1</strain>
    </source>
</reference>
<feature type="transmembrane region" description="Helical" evidence="4">
    <location>
        <begin position="589"/>
        <end position="608"/>
    </location>
</feature>
<dbReference type="Pfam" id="PF00201">
    <property type="entry name" value="UDPGT"/>
    <property type="match status" value="1"/>
</dbReference>
<comment type="caution">
    <text evidence="5">The sequence shown here is derived from an EMBL/GenBank/DDBJ whole genome shotgun (WGS) entry which is preliminary data.</text>
</comment>
<evidence type="ECO:0000313" key="6">
    <source>
        <dbReference type="Proteomes" id="UP000600918"/>
    </source>
</evidence>